<dbReference type="EMBL" id="JAENGZ010000057">
    <property type="protein sequence ID" value="KAG6971218.1"/>
    <property type="molecule type" value="Genomic_DNA"/>
</dbReference>
<dbReference type="PANTHER" id="PTHR38926:SF5">
    <property type="entry name" value="F-BOX AND LEUCINE-RICH REPEAT PROTEIN 6"/>
    <property type="match status" value="1"/>
</dbReference>
<evidence type="ECO:0008006" key="3">
    <source>
        <dbReference type="Google" id="ProtNLM"/>
    </source>
</evidence>
<dbReference type="AlphaFoldDB" id="A0A8T1UZ34"/>
<dbReference type="OrthoDB" id="152204at2759"/>
<reference evidence="1" key="1">
    <citation type="submission" date="2021-01" db="EMBL/GenBank/DDBJ databases">
        <title>Phytophthora aleatoria, a newly-described species from Pinus radiata is distinct from Phytophthora cactorum isolates based on comparative genomics.</title>
        <authorList>
            <person name="Mcdougal R."/>
            <person name="Panda P."/>
            <person name="Williams N."/>
            <person name="Studholme D.J."/>
        </authorList>
    </citation>
    <scope>NUCLEOTIDE SEQUENCE</scope>
    <source>
        <strain evidence="1">NZFS 3830</strain>
    </source>
</reference>
<evidence type="ECO:0000313" key="2">
    <source>
        <dbReference type="Proteomes" id="UP000688947"/>
    </source>
</evidence>
<proteinExistence type="predicted"/>
<sequence>MESLPLALQREICSFAAAPELIPLDIDTSDINHSAPNFATHLTEPSTLNLQRLARVCRAWRDIVAEFCAEHEATRVMTLQFTTGHEREQEKRINKFLSAGNNGEKLLDLRIIITAEKRVLWWDLDAETQTPTPGQAEDLLQWVEWSTILKKCPNLRRLDLTGVPLHHLAMGDLLDATSTYCKHLEALILPKKYKLHADAVADNVDFVLWRLYLALEKWHEASGGNGLRQLTVPSRSEFDREMASNEFLTTVLRFCPRLEYLDGWKRSYSEGTRLVASDESLCVSRDVWKVFCKSCVMLREFSWVIVPFSDEFFLPFGQTTKPFLTRLQLTYNTRAPFRIRRNEYSTGGLNVLLAGCPALEHLDVVLHRLQPCDALIYPQIDEMIDPDVFNDEFFLALAANCHRLRSLRIRELGSLSNSRKGSITAVNSITGRGLAALWRAPQLTYVDIQDVRCSASAILDCFSTDEGSLRALPTRSVIFRELGVCFGDVVQHVLEDLGKESTLPLAGPLTETPLVISLSSRRGYVFERSWLVEMQRAFQAKFTKGEMRFAVFSVKKDKDTTGTSFRSNTTRSVEQQVIAKILARAWIKGDVLRIGRLVLYTHESALDKHLLVLVESLLSFVAALSSRTHFLVHVNDLIVLACTHIRRDFHNAPMLLANGED</sequence>
<comment type="caution">
    <text evidence="1">The sequence shown here is derived from an EMBL/GenBank/DDBJ whole genome shotgun (WGS) entry which is preliminary data.</text>
</comment>
<dbReference type="Proteomes" id="UP000688947">
    <property type="component" value="Unassembled WGS sequence"/>
</dbReference>
<name>A0A8T1UZ34_9STRA</name>
<organism evidence="1 2">
    <name type="scientific">Phytophthora cactorum</name>
    <dbReference type="NCBI Taxonomy" id="29920"/>
    <lineage>
        <taxon>Eukaryota</taxon>
        <taxon>Sar</taxon>
        <taxon>Stramenopiles</taxon>
        <taxon>Oomycota</taxon>
        <taxon>Peronosporomycetes</taxon>
        <taxon>Peronosporales</taxon>
        <taxon>Peronosporaceae</taxon>
        <taxon>Phytophthora</taxon>
    </lineage>
</organism>
<accession>A0A8T1UZ34</accession>
<dbReference type="PANTHER" id="PTHR38926">
    <property type="entry name" value="F-BOX DOMAIN CONTAINING PROTEIN, EXPRESSED"/>
    <property type="match status" value="1"/>
</dbReference>
<dbReference type="VEuPathDB" id="FungiDB:PC110_g5766"/>
<protein>
    <recommendedName>
        <fullName evidence="3">F-box domain-containing protein</fullName>
    </recommendedName>
</protein>
<evidence type="ECO:0000313" key="1">
    <source>
        <dbReference type="EMBL" id="KAG6971218.1"/>
    </source>
</evidence>
<gene>
    <name evidence="1" type="ORF">JG687_00002163</name>
</gene>